<reference evidence="4" key="1">
    <citation type="journal article" date="2019" name="PLoS Negl. Trop. Dis.">
        <title>Revisiting the worldwide diversity of Leptospira species in the environment.</title>
        <authorList>
            <person name="Vincent A.T."/>
            <person name="Schiettekatte O."/>
            <person name="Bourhy P."/>
            <person name="Veyrier F.J."/>
            <person name="Picardeau M."/>
        </authorList>
    </citation>
    <scope>NUCLEOTIDE SEQUENCE [LARGE SCALE GENOMIC DNA]</scope>
    <source>
        <strain evidence="4">201800295</strain>
    </source>
</reference>
<evidence type="ECO:0000256" key="1">
    <source>
        <dbReference type="SAM" id="Phobius"/>
    </source>
</evidence>
<feature type="transmembrane region" description="Helical" evidence="1">
    <location>
        <begin position="133"/>
        <end position="158"/>
    </location>
</feature>
<evidence type="ECO:0000313" key="4">
    <source>
        <dbReference type="Proteomes" id="UP000297617"/>
    </source>
</evidence>
<sequence length="279" mass="32917">MYKLVILFLTLNTFLFASPKETIPKEKIYVGDLIQYDIEWEGSEITDVNLPEGKFYENNTLPSFEIQSIIKEQNKITASIIFFTPGDFFLPTSWKEQGIETHSKLKISVLSNLTGNETEIEDIDPPILFSGPYLFRLIGLILFTCFNLYLIYALYLYWKSKPKIIDAIWEKNPKLLESTKRLHNLEQYLQSETITEKELTFRISEYLKEIYSEKLEENLLGLTDSEFLAVLYDKTHIPDRTIRDLRLYFRSLKYDRNTKILSKEDAEKIWKEIKQDFLG</sequence>
<dbReference type="Proteomes" id="UP000297617">
    <property type="component" value="Unassembled WGS sequence"/>
</dbReference>
<keyword evidence="1" id="KW-0812">Transmembrane</keyword>
<keyword evidence="2" id="KW-0732">Signal</keyword>
<dbReference type="NCBIfam" id="NF047493">
    <property type="entry name" value="LB_053_fam"/>
    <property type="match status" value="1"/>
</dbReference>
<name>A0ABY2L583_9LEPT</name>
<comment type="caution">
    <text evidence="3">The sequence shown here is derived from an EMBL/GenBank/DDBJ whole genome shotgun (WGS) entry which is preliminary data.</text>
</comment>
<feature type="chain" id="PRO_5046878856" description="DUF4381 domain-containing protein" evidence="2">
    <location>
        <begin position="18"/>
        <end position="279"/>
    </location>
</feature>
<evidence type="ECO:0008006" key="5">
    <source>
        <dbReference type="Google" id="ProtNLM"/>
    </source>
</evidence>
<proteinExistence type="predicted"/>
<gene>
    <name evidence="3" type="ORF">EHQ10_07485</name>
</gene>
<evidence type="ECO:0000313" key="3">
    <source>
        <dbReference type="EMBL" id="TGK49688.1"/>
    </source>
</evidence>
<accession>A0ABY2L583</accession>
<evidence type="ECO:0000256" key="2">
    <source>
        <dbReference type="SAM" id="SignalP"/>
    </source>
</evidence>
<dbReference type="RefSeq" id="WP_135742560.1">
    <property type="nucleotide sequence ID" value="NZ_RQFD01000010.1"/>
</dbReference>
<feature type="signal peptide" evidence="2">
    <location>
        <begin position="1"/>
        <end position="17"/>
    </location>
</feature>
<protein>
    <recommendedName>
        <fullName evidence="5">DUF4381 domain-containing protein</fullName>
    </recommendedName>
</protein>
<keyword evidence="1" id="KW-1133">Transmembrane helix</keyword>
<keyword evidence="4" id="KW-1185">Reference proteome</keyword>
<keyword evidence="1" id="KW-0472">Membrane</keyword>
<organism evidence="3 4">
    <name type="scientific">Leptospira bouyouniensis</name>
    <dbReference type="NCBI Taxonomy" id="2484911"/>
    <lineage>
        <taxon>Bacteria</taxon>
        <taxon>Pseudomonadati</taxon>
        <taxon>Spirochaetota</taxon>
        <taxon>Spirochaetia</taxon>
        <taxon>Leptospirales</taxon>
        <taxon>Leptospiraceae</taxon>
        <taxon>Leptospira</taxon>
    </lineage>
</organism>
<dbReference type="EMBL" id="RQFD01000010">
    <property type="protein sequence ID" value="TGK49688.1"/>
    <property type="molecule type" value="Genomic_DNA"/>
</dbReference>